<dbReference type="PANTHER" id="PTHR10656">
    <property type="entry name" value="CELL FATE DETERMINING PROTEIN MAB21-RELATED"/>
    <property type="match status" value="1"/>
</dbReference>
<reference evidence="2 3" key="1">
    <citation type="submission" date="2019-09" db="EMBL/GenBank/DDBJ databases">
        <title>Bird 10,000 Genomes (B10K) Project - Family phase.</title>
        <authorList>
            <person name="Zhang G."/>
        </authorList>
    </citation>
    <scope>NUCLEOTIDE SEQUENCE [LARGE SCALE GENOMIC DNA]</scope>
    <source>
        <strain evidence="2">B10K-CU-031-08</strain>
        <tissue evidence="2">Muscle</tissue>
    </source>
</reference>
<name>A0A7L4LZU8_GLAPT</name>
<dbReference type="PANTHER" id="PTHR10656:SF40">
    <property type="entry name" value="INOSITOL 1,4,5-TRISPHOSPHATE RECEPTOR-INTERACTING PROTEIN-LIKE 1"/>
    <property type="match status" value="1"/>
</dbReference>
<feature type="non-terminal residue" evidence="2">
    <location>
        <position position="1"/>
    </location>
</feature>
<comment type="caution">
    <text evidence="2">The sequence shown here is derived from an EMBL/GenBank/DDBJ whole genome shotgun (WGS) entry which is preliminary data.</text>
</comment>
<accession>A0A7L4LZU8</accession>
<evidence type="ECO:0000259" key="1">
    <source>
        <dbReference type="Pfam" id="PF20266"/>
    </source>
</evidence>
<dbReference type="EMBL" id="VWPO01000386">
    <property type="protein sequence ID" value="NXY69885.1"/>
    <property type="molecule type" value="Genomic_DNA"/>
</dbReference>
<organism evidence="2 3">
    <name type="scientific">Glareola pratincola</name>
    <name type="common">Collared pratincole</name>
    <name type="synonym">Hirundo pratincola</name>
    <dbReference type="NCBI Taxonomy" id="43316"/>
    <lineage>
        <taxon>Eukaryota</taxon>
        <taxon>Metazoa</taxon>
        <taxon>Chordata</taxon>
        <taxon>Craniata</taxon>
        <taxon>Vertebrata</taxon>
        <taxon>Euteleostomi</taxon>
        <taxon>Archelosauria</taxon>
        <taxon>Archosauria</taxon>
        <taxon>Dinosauria</taxon>
        <taxon>Saurischia</taxon>
        <taxon>Theropoda</taxon>
        <taxon>Coelurosauria</taxon>
        <taxon>Aves</taxon>
        <taxon>Neognathae</taxon>
        <taxon>Neoaves</taxon>
        <taxon>Charadriiformes</taxon>
        <taxon>Glareolidae</taxon>
        <taxon>Glareola</taxon>
    </lineage>
</organism>
<feature type="non-terminal residue" evidence="2">
    <location>
        <position position="157"/>
    </location>
</feature>
<dbReference type="InterPro" id="IPR026250">
    <property type="entry name" value="ITPRIP-like"/>
</dbReference>
<sequence>SRSSSVLPSRPESYAVAEVKFFRHMARQALHDTCHLKCLQLCAHTLVGTAFPTYTLKTVVMRLMNTIPSSSWRRREVLMRMHDIVWYLHGCLVEKCLDHFFFGNENMPEDIVLPPDIQTAKPINLFQHLVDDPDAHVSALHDFEAVQDRLTRLLFYG</sequence>
<dbReference type="Proteomes" id="UP000583049">
    <property type="component" value="Unassembled WGS sequence"/>
</dbReference>
<dbReference type="PRINTS" id="PR02107">
    <property type="entry name" value="INOS145TPRIP"/>
</dbReference>
<dbReference type="Gene3D" id="1.10.1410.40">
    <property type="match status" value="1"/>
</dbReference>
<dbReference type="InterPro" id="IPR046906">
    <property type="entry name" value="Mab-21_HhH/H2TH-like"/>
</dbReference>
<protein>
    <submittedName>
        <fullName evidence="2">IPIL1 protein</fullName>
    </submittedName>
</protein>
<feature type="domain" description="Mab-21-like HhH/H2TH-like" evidence="1">
    <location>
        <begin position="50"/>
        <end position="107"/>
    </location>
</feature>
<evidence type="ECO:0000313" key="2">
    <source>
        <dbReference type="EMBL" id="NXY69885.1"/>
    </source>
</evidence>
<evidence type="ECO:0000313" key="3">
    <source>
        <dbReference type="Proteomes" id="UP000583049"/>
    </source>
</evidence>
<proteinExistence type="predicted"/>
<dbReference type="GO" id="GO:0016020">
    <property type="term" value="C:membrane"/>
    <property type="evidence" value="ECO:0007669"/>
    <property type="project" value="TreeGrafter"/>
</dbReference>
<dbReference type="Pfam" id="PF20266">
    <property type="entry name" value="Mab-21_C"/>
    <property type="match status" value="1"/>
</dbReference>
<gene>
    <name evidence="2" type="primary">Itpripl1_0</name>
    <name evidence="2" type="ORF">GLAPRA_R14884</name>
</gene>
<dbReference type="AlphaFoldDB" id="A0A7L4LZU8"/>
<keyword evidence="3" id="KW-1185">Reference proteome</keyword>